<protein>
    <submittedName>
        <fullName evidence="2">Calmodulin protein</fullName>
    </submittedName>
</protein>
<name>A0A812Y7A8_SYMPI</name>
<feature type="region of interest" description="Disordered" evidence="1">
    <location>
        <begin position="31"/>
        <end position="56"/>
    </location>
</feature>
<proteinExistence type="predicted"/>
<feature type="region of interest" description="Disordered" evidence="1">
    <location>
        <begin position="81"/>
        <end position="110"/>
    </location>
</feature>
<accession>A0A812Y7A8</accession>
<sequence length="273" mass="28269">MLGGEGDGQVAYEDFRTLFAPKSAVLAEMLTMAPQEAEEEAKDGTAEAEGDEPDEIPRLEAPAQQLGLLVKGAASFMQARIKKEDAGKKKASRARPKAKAPGSNRARPVLGPPRQLLQMTAPSAMGPSNPGTFRVSSQPPPVPGHMSSMPPLPPGYMVGTEKMFQHQQGLGQGAQGAMGTAGAGAMGMMGAPGAPMGANGLPGMPNAGGHAAGPAAGQQGQPAATVDPLLQSSAKNFSANAPPKHLTFLEYQEMKLEHEVQQKLQQEAESDSD</sequence>
<dbReference type="EMBL" id="CAJNIZ010047493">
    <property type="protein sequence ID" value="CAE7768816.1"/>
    <property type="molecule type" value="Genomic_DNA"/>
</dbReference>
<evidence type="ECO:0000313" key="2">
    <source>
        <dbReference type="EMBL" id="CAE7768816.1"/>
    </source>
</evidence>
<evidence type="ECO:0000256" key="1">
    <source>
        <dbReference type="SAM" id="MobiDB-lite"/>
    </source>
</evidence>
<feature type="region of interest" description="Disordered" evidence="1">
    <location>
        <begin position="200"/>
        <end position="223"/>
    </location>
</feature>
<organism evidence="2 3">
    <name type="scientific">Symbiodinium pilosum</name>
    <name type="common">Dinoflagellate</name>
    <dbReference type="NCBI Taxonomy" id="2952"/>
    <lineage>
        <taxon>Eukaryota</taxon>
        <taxon>Sar</taxon>
        <taxon>Alveolata</taxon>
        <taxon>Dinophyceae</taxon>
        <taxon>Suessiales</taxon>
        <taxon>Symbiodiniaceae</taxon>
        <taxon>Symbiodinium</taxon>
    </lineage>
</organism>
<feature type="compositionally biased region" description="Basic residues" evidence="1">
    <location>
        <begin position="89"/>
        <end position="98"/>
    </location>
</feature>
<gene>
    <name evidence="2" type="primary">Calmodulin</name>
    <name evidence="2" type="ORF">SPIL2461_LOCUS22598</name>
</gene>
<comment type="caution">
    <text evidence="2">The sequence shown here is derived from an EMBL/GenBank/DDBJ whole genome shotgun (WGS) entry which is preliminary data.</text>
</comment>
<reference evidence="2" key="1">
    <citation type="submission" date="2021-02" db="EMBL/GenBank/DDBJ databases">
        <authorList>
            <person name="Dougan E. K."/>
            <person name="Rhodes N."/>
            <person name="Thang M."/>
            <person name="Chan C."/>
        </authorList>
    </citation>
    <scope>NUCLEOTIDE SEQUENCE</scope>
</reference>
<feature type="compositionally biased region" description="Acidic residues" evidence="1">
    <location>
        <begin position="36"/>
        <end position="54"/>
    </location>
</feature>
<evidence type="ECO:0000313" key="3">
    <source>
        <dbReference type="Proteomes" id="UP000649617"/>
    </source>
</evidence>
<dbReference type="Proteomes" id="UP000649617">
    <property type="component" value="Unassembled WGS sequence"/>
</dbReference>
<dbReference type="AlphaFoldDB" id="A0A812Y7A8"/>
<dbReference type="OrthoDB" id="435786at2759"/>
<keyword evidence="3" id="KW-1185">Reference proteome</keyword>